<dbReference type="InterPro" id="IPR031621">
    <property type="entry name" value="HisKA_7TM"/>
</dbReference>
<comment type="subcellular location">
    <subcellularLocation>
        <location evidence="2">Membrane</location>
    </subcellularLocation>
</comment>
<dbReference type="CDD" id="cd00082">
    <property type="entry name" value="HisKA"/>
    <property type="match status" value="1"/>
</dbReference>
<accession>A0ABS6JAE3</accession>
<dbReference type="PANTHER" id="PTHR45453">
    <property type="entry name" value="PHOSPHATE REGULON SENSOR PROTEIN PHOR"/>
    <property type="match status" value="1"/>
</dbReference>
<dbReference type="InterPro" id="IPR005467">
    <property type="entry name" value="His_kinase_dom"/>
</dbReference>
<dbReference type="CDD" id="cd00075">
    <property type="entry name" value="HATPase"/>
    <property type="match status" value="1"/>
</dbReference>
<dbReference type="PANTHER" id="PTHR45453:SF1">
    <property type="entry name" value="PHOSPHATE REGULON SENSOR PROTEIN PHOR"/>
    <property type="match status" value="1"/>
</dbReference>
<keyword evidence="9" id="KW-0902">Two-component regulatory system</keyword>
<keyword evidence="5" id="KW-0808">Transferase</keyword>
<name>A0ABS6JAE3_9BACI</name>
<evidence type="ECO:0000256" key="10">
    <source>
        <dbReference type="SAM" id="Phobius"/>
    </source>
</evidence>
<evidence type="ECO:0000256" key="8">
    <source>
        <dbReference type="ARBA" id="ARBA00022840"/>
    </source>
</evidence>
<keyword evidence="8" id="KW-0067">ATP-binding</keyword>
<evidence type="ECO:0000256" key="1">
    <source>
        <dbReference type="ARBA" id="ARBA00000085"/>
    </source>
</evidence>
<comment type="caution">
    <text evidence="13">The sequence shown here is derived from an EMBL/GenBank/DDBJ whole genome shotgun (WGS) entry which is preliminary data.</text>
</comment>
<dbReference type="EMBL" id="JAHQCS010000042">
    <property type="protein sequence ID" value="MBU9710653.1"/>
    <property type="molecule type" value="Genomic_DNA"/>
</dbReference>
<gene>
    <name evidence="13" type="ORF">KS419_02705</name>
</gene>
<evidence type="ECO:0000256" key="3">
    <source>
        <dbReference type="ARBA" id="ARBA00012438"/>
    </source>
</evidence>
<feature type="transmembrane region" description="Helical" evidence="10">
    <location>
        <begin position="204"/>
        <end position="225"/>
    </location>
</feature>
<dbReference type="PROSITE" id="PS50113">
    <property type="entry name" value="PAC"/>
    <property type="match status" value="1"/>
</dbReference>
<dbReference type="EC" id="2.7.13.3" evidence="3"/>
<keyword evidence="10" id="KW-0812">Transmembrane</keyword>
<feature type="transmembrane region" description="Helical" evidence="10">
    <location>
        <begin position="146"/>
        <end position="169"/>
    </location>
</feature>
<dbReference type="CDD" id="cd00130">
    <property type="entry name" value="PAS"/>
    <property type="match status" value="1"/>
</dbReference>
<keyword evidence="10" id="KW-1133">Transmembrane helix</keyword>
<feature type="transmembrane region" description="Helical" evidence="10">
    <location>
        <begin position="105"/>
        <end position="126"/>
    </location>
</feature>
<dbReference type="PROSITE" id="PS50109">
    <property type="entry name" value="HIS_KIN"/>
    <property type="match status" value="1"/>
</dbReference>
<dbReference type="RefSeq" id="WP_217064549.1">
    <property type="nucleotide sequence ID" value="NZ_JAHQCS010000042.1"/>
</dbReference>
<evidence type="ECO:0000313" key="13">
    <source>
        <dbReference type="EMBL" id="MBU9710653.1"/>
    </source>
</evidence>
<evidence type="ECO:0000256" key="4">
    <source>
        <dbReference type="ARBA" id="ARBA00022553"/>
    </source>
</evidence>
<keyword evidence="10" id="KW-0472">Membrane</keyword>
<feature type="transmembrane region" description="Helical" evidence="10">
    <location>
        <begin position="6"/>
        <end position="30"/>
    </location>
</feature>
<evidence type="ECO:0000313" key="14">
    <source>
        <dbReference type="Proteomes" id="UP000784880"/>
    </source>
</evidence>
<dbReference type="InterPro" id="IPR000700">
    <property type="entry name" value="PAS-assoc_C"/>
</dbReference>
<dbReference type="Pfam" id="PF13188">
    <property type="entry name" value="PAS_8"/>
    <property type="match status" value="1"/>
</dbReference>
<dbReference type="InterPro" id="IPR050351">
    <property type="entry name" value="BphY/WalK/GraS-like"/>
</dbReference>
<keyword evidence="6" id="KW-0547">Nucleotide-binding</keyword>
<feature type="domain" description="Histidine kinase" evidence="11">
    <location>
        <begin position="363"/>
        <end position="574"/>
    </location>
</feature>
<proteinExistence type="predicted"/>
<evidence type="ECO:0000256" key="5">
    <source>
        <dbReference type="ARBA" id="ARBA00022679"/>
    </source>
</evidence>
<feature type="domain" description="PAC" evidence="12">
    <location>
        <begin position="293"/>
        <end position="352"/>
    </location>
</feature>
<keyword evidence="7" id="KW-0418">Kinase</keyword>
<dbReference type="Proteomes" id="UP000784880">
    <property type="component" value="Unassembled WGS sequence"/>
</dbReference>
<reference evidence="13 14" key="1">
    <citation type="submission" date="2021-06" db="EMBL/GenBank/DDBJ databases">
        <title>Bacillus sp. RD4P76, an endophyte from a halophyte.</title>
        <authorList>
            <person name="Sun J.-Q."/>
        </authorList>
    </citation>
    <scope>NUCLEOTIDE SEQUENCE [LARGE SCALE GENOMIC DNA]</scope>
    <source>
        <strain evidence="13 14">CGMCC 1.15917</strain>
    </source>
</reference>
<protein>
    <recommendedName>
        <fullName evidence="3">histidine kinase</fullName>
        <ecNumber evidence="3">2.7.13.3</ecNumber>
    </recommendedName>
</protein>
<dbReference type="Pfam" id="PF16927">
    <property type="entry name" value="HisKA_7TM"/>
    <property type="match status" value="1"/>
</dbReference>
<dbReference type="InterPro" id="IPR003594">
    <property type="entry name" value="HATPase_dom"/>
</dbReference>
<dbReference type="NCBIfam" id="TIGR00229">
    <property type="entry name" value="sensory_box"/>
    <property type="match status" value="1"/>
</dbReference>
<evidence type="ECO:0000256" key="7">
    <source>
        <dbReference type="ARBA" id="ARBA00022777"/>
    </source>
</evidence>
<dbReference type="SMART" id="SM00387">
    <property type="entry name" value="HATPase_c"/>
    <property type="match status" value="1"/>
</dbReference>
<dbReference type="Pfam" id="PF02518">
    <property type="entry name" value="HATPase_c"/>
    <property type="match status" value="1"/>
</dbReference>
<dbReference type="Pfam" id="PF00512">
    <property type="entry name" value="HisKA"/>
    <property type="match status" value="1"/>
</dbReference>
<sequence>MITENFSASIYPALFLLSALIMCILALLTLKYRSNTFAKYFILFLLLNAFQSVSSIFEVTSTNLETMIVWRNLQQIPLFLSPVLLFTCSLECMGKSRFAKNTLGFILFPVLAYLILIFTDSIHHLMRSEINVLQYSGISRLAIESTPLSSVFIFYTQLLVLLSFVLLIANVVRKNGTNRNQTIFMIVLISFIIIRGLSQPWLNYYGLDFIALAYIPAGFIIFFALRKQSVFTVYPIAKDYIIENMADGIIVFDKKYRIVEFNSTAQQLVNSYSKVKLDATNVPAPQEIIKYIKDFEQNQIEKFDYHYWNDGESLEFELKISHIKDKKDKLLGFLMVIHDVSEYKQLHRELEKSERERLELFSNVSHDLRNPLTSIIGFSEAMLNGKAETNRKYIQYIYDKSMYIHLLVEDLLYLTKLEAKAEKFVFEEINSIEYFQKLCKILKEEVTSQEKHFQCNIDKTLPDIFIDNNGIVRVIDNLISNALKYTEKGATIGFSIQNQGSHLKILVWDTGTGIHPENLPNVFIRYFTDHKTATSHGLGLPICKQIVEMHGGEMGVTSNYGEGSTFYFTLPVMNNDMSDG</sequence>
<evidence type="ECO:0000259" key="12">
    <source>
        <dbReference type="PROSITE" id="PS50113"/>
    </source>
</evidence>
<dbReference type="InterPro" id="IPR000014">
    <property type="entry name" value="PAS"/>
</dbReference>
<dbReference type="SMART" id="SM00388">
    <property type="entry name" value="HisKA"/>
    <property type="match status" value="1"/>
</dbReference>
<evidence type="ECO:0000256" key="6">
    <source>
        <dbReference type="ARBA" id="ARBA00022741"/>
    </source>
</evidence>
<evidence type="ECO:0000259" key="11">
    <source>
        <dbReference type="PROSITE" id="PS50109"/>
    </source>
</evidence>
<dbReference type="InterPro" id="IPR003661">
    <property type="entry name" value="HisK_dim/P_dom"/>
</dbReference>
<evidence type="ECO:0000256" key="2">
    <source>
        <dbReference type="ARBA" id="ARBA00004370"/>
    </source>
</evidence>
<evidence type="ECO:0000256" key="9">
    <source>
        <dbReference type="ARBA" id="ARBA00023012"/>
    </source>
</evidence>
<comment type="catalytic activity">
    <reaction evidence="1">
        <text>ATP + protein L-histidine = ADP + protein N-phospho-L-histidine.</text>
        <dbReference type="EC" id="2.7.13.3"/>
    </reaction>
</comment>
<keyword evidence="4" id="KW-0597">Phosphoprotein</keyword>
<keyword evidence="14" id="KW-1185">Reference proteome</keyword>
<organism evidence="13 14">
    <name type="scientific">Evansella tamaricis</name>
    <dbReference type="NCBI Taxonomy" id="2069301"/>
    <lineage>
        <taxon>Bacteria</taxon>
        <taxon>Bacillati</taxon>
        <taxon>Bacillota</taxon>
        <taxon>Bacilli</taxon>
        <taxon>Bacillales</taxon>
        <taxon>Bacillaceae</taxon>
        <taxon>Evansella</taxon>
    </lineage>
</organism>